<comment type="similarity">
    <text evidence="1">Belongs to the universal stress protein A family.</text>
</comment>
<name>A0A1H6ZG60_9FIRM</name>
<reference evidence="3 4" key="1">
    <citation type="submission" date="2016-10" db="EMBL/GenBank/DDBJ databases">
        <authorList>
            <person name="de Groot N.N."/>
        </authorList>
    </citation>
    <scope>NUCLEOTIDE SEQUENCE [LARGE SCALE GENOMIC DNA]</scope>
    <source>
        <strain evidence="3 4">DSM 2179</strain>
    </source>
</reference>
<gene>
    <name evidence="3" type="ORF">SAMN05660742_109112</name>
</gene>
<dbReference type="Gene3D" id="3.40.50.620">
    <property type="entry name" value="HUPs"/>
    <property type="match status" value="1"/>
</dbReference>
<keyword evidence="4" id="KW-1185">Reference proteome</keyword>
<protein>
    <submittedName>
        <fullName evidence="3">Nucleotide-binding universal stress protein, UspA family</fullName>
    </submittedName>
</protein>
<evidence type="ECO:0000313" key="3">
    <source>
        <dbReference type="EMBL" id="SEJ52361.1"/>
    </source>
</evidence>
<dbReference type="Proteomes" id="UP000199662">
    <property type="component" value="Unassembled WGS sequence"/>
</dbReference>
<dbReference type="CDD" id="cd00293">
    <property type="entry name" value="USP-like"/>
    <property type="match status" value="1"/>
</dbReference>
<dbReference type="InterPro" id="IPR006015">
    <property type="entry name" value="Universal_stress_UspA"/>
</dbReference>
<dbReference type="SUPFAM" id="SSF52402">
    <property type="entry name" value="Adenine nucleotide alpha hydrolases-like"/>
    <property type="match status" value="1"/>
</dbReference>
<feature type="domain" description="UspA" evidence="2">
    <location>
        <begin position="4"/>
        <end position="140"/>
    </location>
</feature>
<evidence type="ECO:0000313" key="4">
    <source>
        <dbReference type="Proteomes" id="UP000199662"/>
    </source>
</evidence>
<dbReference type="PANTHER" id="PTHR46268:SF6">
    <property type="entry name" value="UNIVERSAL STRESS PROTEIN UP12"/>
    <property type="match status" value="1"/>
</dbReference>
<organism evidence="3 4">
    <name type="scientific">Propionispira arboris</name>
    <dbReference type="NCBI Taxonomy" id="84035"/>
    <lineage>
        <taxon>Bacteria</taxon>
        <taxon>Bacillati</taxon>
        <taxon>Bacillota</taxon>
        <taxon>Negativicutes</taxon>
        <taxon>Selenomonadales</taxon>
        <taxon>Selenomonadaceae</taxon>
        <taxon>Propionispira</taxon>
    </lineage>
</organism>
<dbReference type="RefSeq" id="WP_091831512.1">
    <property type="nucleotide sequence ID" value="NZ_FNZK01000009.1"/>
</dbReference>
<evidence type="ECO:0000259" key="2">
    <source>
        <dbReference type="Pfam" id="PF00582"/>
    </source>
</evidence>
<proteinExistence type="inferred from homology"/>
<sequence>MDKIRRILVPVDGSESSDRAISQAITLADVCEAKIAFLYVANINQLAINACLSDAILEAVTKAGNVILDKALADVPESITAEGFAETGSPAVVILDFANSEGIDMIVMGSRGLGIVKGVLLGSVSQYIVEQSKCPVLVVK</sequence>
<evidence type="ECO:0000256" key="1">
    <source>
        <dbReference type="ARBA" id="ARBA00008791"/>
    </source>
</evidence>
<dbReference type="EMBL" id="FNZK01000009">
    <property type="protein sequence ID" value="SEJ52361.1"/>
    <property type="molecule type" value="Genomic_DNA"/>
</dbReference>
<accession>A0A1H6ZG60</accession>
<dbReference type="AlphaFoldDB" id="A0A1H6ZG60"/>
<dbReference type="Pfam" id="PF00582">
    <property type="entry name" value="Usp"/>
    <property type="match status" value="1"/>
</dbReference>
<dbReference type="PRINTS" id="PR01438">
    <property type="entry name" value="UNVRSLSTRESS"/>
</dbReference>
<dbReference type="InterPro" id="IPR006016">
    <property type="entry name" value="UspA"/>
</dbReference>
<dbReference type="InterPro" id="IPR014729">
    <property type="entry name" value="Rossmann-like_a/b/a_fold"/>
</dbReference>
<dbReference type="PANTHER" id="PTHR46268">
    <property type="entry name" value="STRESS RESPONSE PROTEIN NHAX"/>
    <property type="match status" value="1"/>
</dbReference>
<dbReference type="STRING" id="84035.SAMN05660742_109112"/>